<evidence type="ECO:0000256" key="6">
    <source>
        <dbReference type="ARBA" id="ARBA00023268"/>
    </source>
</evidence>
<dbReference type="Gene3D" id="3.40.47.10">
    <property type="match status" value="1"/>
</dbReference>
<dbReference type="CDD" id="cd00833">
    <property type="entry name" value="PKS"/>
    <property type="match status" value="1"/>
</dbReference>
<dbReference type="InterPro" id="IPR016035">
    <property type="entry name" value="Acyl_Trfase/lysoPLipase"/>
</dbReference>
<gene>
    <name evidence="13" type="ORF">A4X09_0g4729</name>
</gene>
<organism evidence="13 14">
    <name type="scientific">Tilletia walkeri</name>
    <dbReference type="NCBI Taxonomy" id="117179"/>
    <lineage>
        <taxon>Eukaryota</taxon>
        <taxon>Fungi</taxon>
        <taxon>Dikarya</taxon>
        <taxon>Basidiomycota</taxon>
        <taxon>Ustilaginomycotina</taxon>
        <taxon>Exobasidiomycetes</taxon>
        <taxon>Tilletiales</taxon>
        <taxon>Tilletiaceae</taxon>
        <taxon>Tilletia</taxon>
    </lineage>
</organism>
<dbReference type="InterPro" id="IPR014031">
    <property type="entry name" value="Ketoacyl_synth_C"/>
</dbReference>
<dbReference type="Proteomes" id="UP000078113">
    <property type="component" value="Unassembled WGS sequence"/>
</dbReference>
<evidence type="ECO:0008006" key="15">
    <source>
        <dbReference type="Google" id="ProtNLM"/>
    </source>
</evidence>
<dbReference type="InterPro" id="IPR018201">
    <property type="entry name" value="Ketoacyl_synth_AS"/>
</dbReference>
<evidence type="ECO:0000256" key="7">
    <source>
        <dbReference type="ARBA" id="ARBA00029443"/>
    </source>
</evidence>
<dbReference type="SMART" id="SM00823">
    <property type="entry name" value="PKS_PP"/>
    <property type="match status" value="2"/>
</dbReference>
<keyword evidence="2" id="KW-0597">Phosphoprotein</keyword>
<dbReference type="Gene3D" id="3.40.50.12780">
    <property type="entry name" value="N-terminal domain of ligase-like"/>
    <property type="match status" value="1"/>
</dbReference>
<accession>A0A8X7N745</accession>
<keyword evidence="14" id="KW-1185">Reference proteome</keyword>
<dbReference type="InterPro" id="IPR010071">
    <property type="entry name" value="AA_adenyl_dom"/>
</dbReference>
<dbReference type="Gene3D" id="3.30.70.3290">
    <property type="match status" value="1"/>
</dbReference>
<dbReference type="InterPro" id="IPR042104">
    <property type="entry name" value="PKS_dehydratase_sf"/>
</dbReference>
<evidence type="ECO:0000259" key="10">
    <source>
        <dbReference type="PROSITE" id="PS50075"/>
    </source>
</evidence>
<dbReference type="InterPro" id="IPR036736">
    <property type="entry name" value="ACP-like_sf"/>
</dbReference>
<dbReference type="GO" id="GO:0004315">
    <property type="term" value="F:3-oxoacyl-[acyl-carrier-protein] synthase activity"/>
    <property type="evidence" value="ECO:0007669"/>
    <property type="project" value="InterPro"/>
</dbReference>
<dbReference type="EMBL" id="LWDG02000212">
    <property type="protein sequence ID" value="KAE8267617.1"/>
    <property type="molecule type" value="Genomic_DNA"/>
</dbReference>
<dbReference type="CDD" id="cd05930">
    <property type="entry name" value="A_NRPS"/>
    <property type="match status" value="1"/>
</dbReference>
<dbReference type="PROSITE" id="PS52004">
    <property type="entry name" value="KS3_2"/>
    <property type="match status" value="1"/>
</dbReference>
<proteinExistence type="inferred from homology"/>
<name>A0A8X7N745_9BASI</name>
<dbReference type="Gene3D" id="1.10.1200.10">
    <property type="entry name" value="ACP-like"/>
    <property type="match status" value="2"/>
</dbReference>
<dbReference type="Pfam" id="PF08659">
    <property type="entry name" value="KR"/>
    <property type="match status" value="1"/>
</dbReference>
<dbReference type="InterPro" id="IPR001242">
    <property type="entry name" value="Condensation_dom"/>
</dbReference>
<dbReference type="GO" id="GO:0004312">
    <property type="term" value="F:fatty acid synthase activity"/>
    <property type="evidence" value="ECO:0007669"/>
    <property type="project" value="TreeGrafter"/>
</dbReference>
<sequence length="3756" mass="408880">MNRIDIRDEDIAIVGVGCRLPGADTPSKLWDVLADQKDVQSRITRFNAAGYYHPDGTRKGVTPVQHAYFMEGDNVLGEFDSKFFNITPIEAAAMDPQQRILLETVYEAIESAGIALEDFVGTDTAVYTGIFVTDAHTALLRDIDQTPKYQATGTSNSIAANRISYFFDLHGISTTVDTACSSTMVALDAGIKAIRAGAPQALVTGANLIINPDMHCMMSELGFLSPGGRCRSFDAAGDGYVRAEGVGALLIKPLKEALRNNDPIRGVVKAVVINQDGKTPGITLPSAEAQERMIRTAYDVAQLDPGSTFYCEAHSPGTQAGDVRETTALGKVFAKSHSEKPLIVGSIKASIGHLEACAALAGMIKVLLCFEHNAIPPQMHFQKPNPKVNFDALRLKVATEMISWPADRIPRASVNSFGFGGTNGHAIIDAGRPYVEAYRHQMSISRAPATPNSAQKFLFTFSAEQTFSLEETLSRYATWLRERTDLDISDLAYTLSHRRSVFSKNIFITASSADELVHSLNKGLVNVMDRPTPVKGSKIAFVCTGQGAQWPGMGRALIQSHPLFAAAIDRCDRTLQALPDKPNWSVREELCKDKDTSNVYLSSYSQPLCAALQIGLIVLWRSWGIQPSCVVGHSSGELGAAFAAGILSLEDTIVAGYYRGKYMSSSSQLAQSNPGAMLAFGGGEKASRDAIAPFKGRIQIAAINSPTSCTLSGDKDAIEELAAQLKSDGTFHRMLKVDMAYHSHHMVPLAPGYQQALESYGLQPRKARCPMFSSVTGAVLQGAEMDASYLTQNMVSTVSFAPAVLKMLKEAKPDAFIEVGPHPALSSPFNDICTSASLSTDAPYFGSCMRGVNDAEAMLLSAAKLRLAKLPIDMAAVNSRVLNINQTDFGFDCTWSAPEVVLSTPKYAWDHRENFWHESSISKAHRFREFARHDTLGARLNDDTPFRREWRNLMMAKELPWLQKLADEGGHASLPLSYWILALTEAARQLNGGDTTSFELQDLNLKGPLFLEDLLKSETALVETRVSAEQKSDRVWQMQAWSAPVNQPTRDRNSHVWRHHLSVTLELLKQLDIDELNVQHDVKSDGQIREEERLGLVPIEAFQNVVLSTSGANGRIVEQERPYNYPVDPLALTGAFTALLLAASSSVDILGAKPTFDISHVGKIRAAVVGREKAKQDGAILNMSLVSAGKGQKLGQVHLDAGDFTIDCIDVLALAVDAIAAPVDPQPLFFKTSWMMDLSLLEPCRDLSSSPPMSLGAVLSYWAHVRMDGDVLIRTTAADVAQSCFDALVSNRRPLCRHVVFYGDAEHVPQQVREVLDIDIVQSLDEQARFDVILAAASGEELSSYLHPGGLIIGNESSNQDSLDIIGQVTAPTSSGKEWTLSRAHVEAREPSGTLVLLSRSDSPLKTEFLVVFPQAVQIAIQEGSKWLEGLDDKYHGCDLIVLDDGEKSILADRAGSDLVPALPTFIERTNNTIWVSRGLETESPFHGLAGPWLGVVTSENFGLAAVNLAVSLASHPAAVASATDRLLRQHIKEAQVQLNAHDQILTCRYLPDDLQAVQGGANSGSLQISNGQGRQSQVQLIRPGVVAPVAATAEVTQQLEEDTVQVQILASAIDVRDMSIIAGQETADQNLGQLFLGRLEDEKLVFGYAPGAHSTTVFARRSDTIEAELVPSQDPCNAIVVFARLAAAVRLVQMAKYSAGDVVMLEQSSLEQAIRFVLSLHGEYQETKCSSQADVVFKGTTANGRQLPMDYGISRLTSASGRREWLRQVAELVSKFTPDGEITSADPAAAESWKPFESAISGIQAGPSHLVHGPSSGLFSSKGIHVLVGGLGGLGKVLAQWMFDMGARHVALMGRSGDKSPEAKKTIESLRGFGLAVTVCAVDAADRTALASGLEALRRISPIRSITNLAMVLRDAPASKMTGEQWDASLAPKLHASWNLHELTLQDDLQHFVMFSSIASIMRNRAQSNYNAGNGFQNALCAYRRSKGLPGVALDLGLMVGVGALAEDGDRVIRACRMKGLRPLGGKELFQIAEAVYAKTCPPLTITGLDSFEKVNFKLQAQDWQTEVYWSDFPEFSPIFKHRKGAEDADAQVSLRERIERAGSAEEGIKILLKAIIAHLALLLGYQVDSIDSKTGIASLGMDSLAAIEMRLWFARTLGQDVPVFDILGSRSIEELAQRSIQGLVKSDDAGSAQISIPEPVRITNQPSNRPLSHSQKRLWFLQKLLTDKTIYNLLLVCHIKGDVDVNKLQDAWSAFVARHEVLYSALQETAEEGLQQVPTSKPTFHMIKVDISEQVASEQAHSIDQITRASRSHVFNIEDGELVRGWLVKTAKDQWQFFLASHHLAWDRASVKTIFAEVPALYINGPQANIDRQPVQFIEYTLWQEKWLSDAKIVDPLLQYWRDALSNAPAAPPLLPFALRERPVVKEYHTSVTEARLPPALFSKVKEISKRLSVTPFMLLVSTFAALYSRSTGAEELVIGIMDGDRGHAMFNDMVGFTVNMLPLRITVGESFDTCIESTREACFSAYRHNQLPFDVLLQKLDVPRSTSHSPIFSLSVNYQVSGGYKAVDFGKDFTMTHFDHFQARSASDLNLELVESADGSLECLWEFDVALYDSASVAQLANKFSDCIELISSQGTALPVKDIKLLSDADMSIIERSWKSDRSFLPATSSTVFDPLPSQLIAAAQIHASRPALSGSEFSTLTFAQLFGRASRLAAHLQNSGVGPGQFVGVSSDPDDEMMTAILAVLLTGAAYVPIDPDYPAARFEAILTDARITRVLVSSARREAVSSKVLSLSADAKIVVIRDIVNASGSATLRPVNVKPDQPLYAIFTSGSTGRPKGVEVTHGNVASLLLWMRNYFALGGSDKVLFSTAFIFDISVPQILLGILTGACTVVASREERLTPKLLAEVCIKEHISFCYFTPTQYSMLLATVPALMSKWIGLRACLLAGEAIAPRLIRAFYEGSRGSPSRQVFNGYGPTECCINSHICALTVEDSFKPRVPIGRPAGFATGYVLDDQLELCPIGTPGQLYIGGALVSKGYLGRPDLTAAAFVPDLYAKASDASGNGIMYKTGDSVRILPDGRLDYLGRIGGDRQVKVKGFRIELEEIESAIWDASHLLSPEQASIVEAAVVVFKSEDEHHVKNGQIVAWISYSAGVGEEAFEVAELVDLLRMSLRGKLPHYMVPNSFQLLENQNLPHTASGKTDYKALSTTEPKQARAGTTQQIPQHSSSSSVTGKLSSLWMSKIGLDEPPTADQSFFDLGGHSLSLVSLQNDLQEVFKVDVPLSQMFSAITLQSMSELIESCGAQVDAKPNYSNGDVEGIANNGQARKVIHEVDWLREAQLGWEPSYRSSAFNVDEGHALRSVVVTGAASFIGAHLLHELFRCPDVEEITCIATGGASTEKEAIVAVQDALRAWHLSSTPRDTQRLRILPGALTHPTLGLSEEQIDSLRRRATSILHIATDVNLLQSYEKMRAANVDSVRFLLDLCKASGLSGEIQPKAFHYLSTWGVPQLQSWNDTVRRQSEDSTIYTTEVELSSRILPSSNTSLAYLKCRWVAEALISQAAAHGVPSAIFRTCSFSGSSETGIPVAVEDINSQIARTCIRVGGVPDFAKADGSMVGVASWIPIDIAMQGMLALTELASAYVGQAQIFHITPARNLSFAELGGLLSGSRYSGDEARDLPSMEPSEWLSAARRLDRSASHAVFVEAIEQLHREGWVPFALDSSRTRALLHEMGARGIPDLEQSWFERLVLAVQ</sequence>
<evidence type="ECO:0000259" key="12">
    <source>
        <dbReference type="PROSITE" id="PS52019"/>
    </source>
</evidence>
<dbReference type="PROSITE" id="PS52019">
    <property type="entry name" value="PKS_MFAS_DH"/>
    <property type="match status" value="1"/>
</dbReference>
<dbReference type="SUPFAM" id="SSF53901">
    <property type="entry name" value="Thiolase-like"/>
    <property type="match status" value="1"/>
</dbReference>
<dbReference type="Gene3D" id="3.30.559.10">
    <property type="entry name" value="Chloramphenicol acetyltransferase-like domain"/>
    <property type="match status" value="1"/>
</dbReference>
<dbReference type="SUPFAM" id="SSF47336">
    <property type="entry name" value="ACP-like"/>
    <property type="match status" value="2"/>
</dbReference>
<comment type="similarity">
    <text evidence="7">In the C-terminal section; belongs to the NRP synthetase family.</text>
</comment>
<evidence type="ECO:0000256" key="9">
    <source>
        <dbReference type="SAM" id="MobiDB-lite"/>
    </source>
</evidence>
<comment type="caution">
    <text evidence="8">Lacks conserved residue(s) required for the propagation of feature annotation.</text>
</comment>
<dbReference type="SMART" id="SM00827">
    <property type="entry name" value="PKS_AT"/>
    <property type="match status" value="1"/>
</dbReference>
<feature type="domain" description="Carrier" evidence="10">
    <location>
        <begin position="3230"/>
        <end position="3306"/>
    </location>
</feature>
<feature type="region of interest" description="Disordered" evidence="9">
    <location>
        <begin position="3202"/>
        <end position="3235"/>
    </location>
</feature>
<dbReference type="CDD" id="cd20483">
    <property type="entry name" value="C_PKS-NRPS"/>
    <property type="match status" value="1"/>
</dbReference>
<dbReference type="Gene3D" id="3.40.50.720">
    <property type="entry name" value="NAD(P)-binding Rossmann-like Domain"/>
    <property type="match status" value="2"/>
</dbReference>
<dbReference type="InterPro" id="IPR036291">
    <property type="entry name" value="NAD(P)-bd_dom_sf"/>
</dbReference>
<dbReference type="GO" id="GO:0044550">
    <property type="term" value="P:secondary metabolite biosynthetic process"/>
    <property type="evidence" value="ECO:0007669"/>
    <property type="project" value="TreeGrafter"/>
</dbReference>
<keyword evidence="4" id="KW-0808">Transferase</keyword>
<comment type="caution">
    <text evidence="13">The sequence shown here is derived from an EMBL/GenBank/DDBJ whole genome shotgun (WGS) entry which is preliminary data.</text>
</comment>
<evidence type="ECO:0000256" key="4">
    <source>
        <dbReference type="ARBA" id="ARBA00022679"/>
    </source>
</evidence>
<dbReference type="InterPro" id="IPR020806">
    <property type="entry name" value="PKS_PP-bd"/>
</dbReference>
<dbReference type="SUPFAM" id="SSF52777">
    <property type="entry name" value="CoA-dependent acyltransferases"/>
    <property type="match status" value="2"/>
</dbReference>
<reference evidence="13" key="1">
    <citation type="submission" date="2016-04" db="EMBL/GenBank/DDBJ databases">
        <authorList>
            <person name="Nguyen H.D."/>
            <person name="Samba Siva P."/>
            <person name="Cullis J."/>
            <person name="Levesque C.A."/>
            <person name="Hambleton S."/>
        </authorList>
    </citation>
    <scope>NUCLEOTIDE SEQUENCE</scope>
    <source>
        <strain evidence="13">DAOMC 236422</strain>
    </source>
</reference>
<protein>
    <recommendedName>
        <fullName evidence="15">Polyketide synthase</fullName>
    </recommendedName>
</protein>
<dbReference type="InterPro" id="IPR013120">
    <property type="entry name" value="FAR_NAD-bd"/>
</dbReference>
<dbReference type="PROSITE" id="PS00606">
    <property type="entry name" value="KS3_1"/>
    <property type="match status" value="1"/>
</dbReference>
<dbReference type="SUPFAM" id="SSF51735">
    <property type="entry name" value="NAD(P)-binding Rossmann-fold domains"/>
    <property type="match status" value="2"/>
</dbReference>
<dbReference type="SMART" id="SM00822">
    <property type="entry name" value="PKS_KR"/>
    <property type="match status" value="1"/>
</dbReference>
<reference evidence="13" key="2">
    <citation type="journal article" date="2019" name="IMA Fungus">
        <title>Genome sequencing and comparison of five Tilletia species to identify candidate genes for the detection of regulated species infecting wheat.</title>
        <authorList>
            <person name="Nguyen H.D.T."/>
            <person name="Sultana T."/>
            <person name="Kesanakurti P."/>
            <person name="Hambleton S."/>
        </authorList>
    </citation>
    <scope>NUCLEOTIDE SEQUENCE</scope>
    <source>
        <strain evidence="13">DAOMC 236422</strain>
    </source>
</reference>
<dbReference type="NCBIfam" id="TIGR01733">
    <property type="entry name" value="AA-adenyl-dom"/>
    <property type="match status" value="1"/>
</dbReference>
<dbReference type="Gene3D" id="3.40.366.10">
    <property type="entry name" value="Malonyl-Coenzyme A Acyl Carrier Protein, domain 2"/>
    <property type="match status" value="1"/>
</dbReference>
<dbReference type="SUPFAM" id="SSF55048">
    <property type="entry name" value="Probable ACP-binding domain of malonyl-CoA ACP transacylase"/>
    <property type="match status" value="1"/>
</dbReference>
<dbReference type="Pfam" id="PF00698">
    <property type="entry name" value="Acyl_transf_1"/>
    <property type="match status" value="1"/>
</dbReference>
<feature type="domain" description="Ketosynthase family 3 (KS3)" evidence="11">
    <location>
        <begin position="8"/>
        <end position="430"/>
    </location>
</feature>
<feature type="domain" description="PKS/mFAS DH" evidence="12">
    <location>
        <begin position="933"/>
        <end position="1225"/>
    </location>
</feature>
<dbReference type="InterPro" id="IPR013968">
    <property type="entry name" value="PKS_KR"/>
</dbReference>
<dbReference type="Pfam" id="PF00501">
    <property type="entry name" value="AMP-binding"/>
    <property type="match status" value="1"/>
</dbReference>
<feature type="compositionally biased region" description="Polar residues" evidence="9">
    <location>
        <begin position="3210"/>
        <end position="3229"/>
    </location>
</feature>
<evidence type="ECO:0000256" key="5">
    <source>
        <dbReference type="ARBA" id="ARBA00023026"/>
    </source>
</evidence>
<dbReference type="InterPro" id="IPR001227">
    <property type="entry name" value="Ac_transferase_dom_sf"/>
</dbReference>
<dbReference type="InterPro" id="IPR042099">
    <property type="entry name" value="ANL_N_sf"/>
</dbReference>
<dbReference type="SUPFAM" id="SSF52151">
    <property type="entry name" value="FabD/lysophospholipase-like"/>
    <property type="match status" value="1"/>
</dbReference>
<dbReference type="InterPro" id="IPR014043">
    <property type="entry name" value="Acyl_transferase_dom"/>
</dbReference>
<evidence type="ECO:0000256" key="2">
    <source>
        <dbReference type="ARBA" id="ARBA00022553"/>
    </source>
</evidence>
<dbReference type="InterPro" id="IPR000873">
    <property type="entry name" value="AMP-dep_synth/lig_dom"/>
</dbReference>
<dbReference type="InterPro" id="IPR023213">
    <property type="entry name" value="CAT-like_dom_sf"/>
</dbReference>
<feature type="region of interest" description="N-terminal hotdog fold" evidence="8">
    <location>
        <begin position="933"/>
        <end position="1067"/>
    </location>
</feature>
<dbReference type="InterPro" id="IPR050091">
    <property type="entry name" value="PKS_NRPS_Biosynth_Enz"/>
</dbReference>
<dbReference type="GO" id="GO:0031177">
    <property type="term" value="F:phosphopantetheine binding"/>
    <property type="evidence" value="ECO:0007669"/>
    <property type="project" value="InterPro"/>
</dbReference>
<dbReference type="InterPro" id="IPR057326">
    <property type="entry name" value="KR_dom"/>
</dbReference>
<evidence type="ECO:0000256" key="8">
    <source>
        <dbReference type="PROSITE-ProRule" id="PRU01363"/>
    </source>
</evidence>
<keyword evidence="5" id="KW-0843">Virulence</keyword>
<dbReference type="PANTHER" id="PTHR43775:SF37">
    <property type="entry name" value="SI:DKEY-61P9.11"/>
    <property type="match status" value="1"/>
</dbReference>
<dbReference type="Pfam" id="PF16197">
    <property type="entry name" value="KAsynt_C_assoc"/>
    <property type="match status" value="1"/>
</dbReference>
<dbReference type="Pfam" id="PF00109">
    <property type="entry name" value="ketoacyl-synt"/>
    <property type="match status" value="1"/>
</dbReference>
<dbReference type="Gene3D" id="3.30.559.30">
    <property type="entry name" value="Nonribosomal peptide synthetase, condensation domain"/>
    <property type="match status" value="1"/>
</dbReference>
<dbReference type="Pfam" id="PF07993">
    <property type="entry name" value="NAD_binding_4"/>
    <property type="match status" value="1"/>
</dbReference>
<dbReference type="InterPro" id="IPR032821">
    <property type="entry name" value="PKS_assoc"/>
</dbReference>
<feature type="domain" description="Carrier" evidence="10">
    <location>
        <begin position="2108"/>
        <end position="2185"/>
    </location>
</feature>
<evidence type="ECO:0000256" key="3">
    <source>
        <dbReference type="ARBA" id="ARBA00022598"/>
    </source>
</evidence>
<dbReference type="InterPro" id="IPR014030">
    <property type="entry name" value="Ketoacyl_synth_N"/>
</dbReference>
<dbReference type="Gene3D" id="3.10.129.110">
    <property type="entry name" value="Polyketide synthase dehydratase"/>
    <property type="match status" value="1"/>
</dbReference>
<evidence type="ECO:0000313" key="14">
    <source>
        <dbReference type="Proteomes" id="UP000078113"/>
    </source>
</evidence>
<dbReference type="InterPro" id="IPR016039">
    <property type="entry name" value="Thiolase-like"/>
</dbReference>
<dbReference type="SUPFAM" id="SSF56801">
    <property type="entry name" value="Acetyl-CoA synthetase-like"/>
    <property type="match status" value="1"/>
</dbReference>
<evidence type="ECO:0000259" key="11">
    <source>
        <dbReference type="PROSITE" id="PS52004"/>
    </source>
</evidence>
<dbReference type="Pfam" id="PF00668">
    <property type="entry name" value="Condensation"/>
    <property type="match status" value="1"/>
</dbReference>
<dbReference type="InterPro" id="IPR009081">
    <property type="entry name" value="PP-bd_ACP"/>
</dbReference>
<evidence type="ECO:0000313" key="13">
    <source>
        <dbReference type="EMBL" id="KAE8267617.1"/>
    </source>
</evidence>
<keyword evidence="6" id="KW-0511">Multifunctional enzyme</keyword>
<evidence type="ECO:0000256" key="1">
    <source>
        <dbReference type="ARBA" id="ARBA00022450"/>
    </source>
</evidence>
<dbReference type="InterPro" id="IPR020841">
    <property type="entry name" value="PKS_Beta-ketoAc_synthase_dom"/>
</dbReference>
<dbReference type="InterPro" id="IPR049900">
    <property type="entry name" value="PKS_mFAS_DH"/>
</dbReference>
<dbReference type="PANTHER" id="PTHR43775">
    <property type="entry name" value="FATTY ACID SYNTHASE"/>
    <property type="match status" value="1"/>
</dbReference>
<dbReference type="CDD" id="cd05274">
    <property type="entry name" value="KR_FAS_SDR_x"/>
    <property type="match status" value="1"/>
</dbReference>
<dbReference type="Pfam" id="PF02801">
    <property type="entry name" value="Ketoacyl-synt_C"/>
    <property type="match status" value="1"/>
</dbReference>
<dbReference type="GO" id="GO:0006633">
    <property type="term" value="P:fatty acid biosynthetic process"/>
    <property type="evidence" value="ECO:0007669"/>
    <property type="project" value="InterPro"/>
</dbReference>
<dbReference type="PROSITE" id="PS50075">
    <property type="entry name" value="CARRIER"/>
    <property type="match status" value="2"/>
</dbReference>
<dbReference type="Pfam" id="PF00550">
    <property type="entry name" value="PP-binding"/>
    <property type="match status" value="2"/>
</dbReference>
<keyword evidence="3" id="KW-0436">Ligase</keyword>
<dbReference type="SMART" id="SM00825">
    <property type="entry name" value="PKS_KS"/>
    <property type="match status" value="1"/>
</dbReference>
<feature type="region of interest" description="C-terminal hotdog fold" evidence="8">
    <location>
        <begin position="1078"/>
        <end position="1225"/>
    </location>
</feature>
<dbReference type="InterPro" id="IPR016036">
    <property type="entry name" value="Malonyl_transacylase_ACP-bd"/>
</dbReference>
<dbReference type="InterPro" id="IPR045851">
    <property type="entry name" value="AMP-bd_C_sf"/>
</dbReference>
<dbReference type="Gene3D" id="3.30.300.30">
    <property type="match status" value="1"/>
</dbReference>
<dbReference type="GO" id="GO:0016874">
    <property type="term" value="F:ligase activity"/>
    <property type="evidence" value="ECO:0007669"/>
    <property type="project" value="UniProtKB-KW"/>
</dbReference>
<keyword evidence="1" id="KW-0596">Phosphopantetheine</keyword>